<dbReference type="Proteomes" id="UP001500218">
    <property type="component" value="Unassembled WGS sequence"/>
</dbReference>
<dbReference type="InterPro" id="IPR011053">
    <property type="entry name" value="Single_hybrid_motif"/>
</dbReference>
<evidence type="ECO:0000313" key="2">
    <source>
        <dbReference type="EMBL" id="GAA1798801.1"/>
    </source>
</evidence>
<keyword evidence="1" id="KW-0812">Transmembrane</keyword>
<protein>
    <recommendedName>
        <fullName evidence="4">HlyD family efflux transporter periplasmic adaptor subunit</fullName>
    </recommendedName>
</protein>
<evidence type="ECO:0008006" key="4">
    <source>
        <dbReference type="Google" id="ProtNLM"/>
    </source>
</evidence>
<dbReference type="SUPFAM" id="SSF51230">
    <property type="entry name" value="Single hybrid motif"/>
    <property type="match status" value="1"/>
</dbReference>
<proteinExistence type="predicted"/>
<gene>
    <name evidence="2" type="ORF">GCM10009682_20520</name>
</gene>
<dbReference type="EMBL" id="BAAALT010000053">
    <property type="protein sequence ID" value="GAA1798801.1"/>
    <property type="molecule type" value="Genomic_DNA"/>
</dbReference>
<reference evidence="3" key="1">
    <citation type="journal article" date="2019" name="Int. J. Syst. Evol. Microbiol.">
        <title>The Global Catalogue of Microorganisms (GCM) 10K type strain sequencing project: providing services to taxonomists for standard genome sequencing and annotation.</title>
        <authorList>
            <consortium name="The Broad Institute Genomics Platform"/>
            <consortium name="The Broad Institute Genome Sequencing Center for Infectious Disease"/>
            <person name="Wu L."/>
            <person name="Ma J."/>
        </authorList>
    </citation>
    <scope>NUCLEOTIDE SEQUENCE [LARGE SCALE GENOMIC DNA]</scope>
    <source>
        <strain evidence="3">JCM 13250</strain>
    </source>
</reference>
<dbReference type="Gene3D" id="2.40.50.100">
    <property type="match status" value="1"/>
</dbReference>
<name>A0ABP4Y4U9_9ACTN</name>
<keyword evidence="1" id="KW-1133">Transmembrane helix</keyword>
<evidence type="ECO:0000256" key="1">
    <source>
        <dbReference type="SAM" id="Phobius"/>
    </source>
</evidence>
<accession>A0ABP4Y4U9</accession>
<comment type="caution">
    <text evidence="2">The sequence shown here is derived from an EMBL/GenBank/DDBJ whole genome shotgun (WGS) entry which is preliminary data.</text>
</comment>
<dbReference type="RefSeq" id="WP_344128783.1">
    <property type="nucleotide sequence ID" value="NZ_BAAALT010000053.1"/>
</dbReference>
<organism evidence="2 3">
    <name type="scientific">Luedemannella flava</name>
    <dbReference type="NCBI Taxonomy" id="349316"/>
    <lineage>
        <taxon>Bacteria</taxon>
        <taxon>Bacillati</taxon>
        <taxon>Actinomycetota</taxon>
        <taxon>Actinomycetes</taxon>
        <taxon>Micromonosporales</taxon>
        <taxon>Micromonosporaceae</taxon>
        <taxon>Luedemannella</taxon>
    </lineage>
</organism>
<keyword evidence="1" id="KW-0472">Membrane</keyword>
<sequence>MMFRRQALRQLEAPEELDDVVRLATVPGWLLTVALLLAVGTTGAWATFGTVDRTVRAAGVLIHSNGVSGLDAVSSGQIVKVWMAANVRIAKGTPIYSAQRADGTVDTVNAPWDAYVVSVAINEGQLVQPGTRVAEMERLDTPGDALQAVVFVPARSAPLLRLGNTVAVSAAAAPSTVFGTMVGEVSSVGAFPETPESMRAFLGSGPDVQALLAGGTVVRVVVPLRVDPATPSGLYWTKASPPYQLNSASEIAAVFTIAREHPITWLLG</sequence>
<keyword evidence="3" id="KW-1185">Reference proteome</keyword>
<feature type="transmembrane region" description="Helical" evidence="1">
    <location>
        <begin position="20"/>
        <end position="46"/>
    </location>
</feature>
<evidence type="ECO:0000313" key="3">
    <source>
        <dbReference type="Proteomes" id="UP001500218"/>
    </source>
</evidence>